<proteinExistence type="predicted"/>
<organism evidence="2 3">
    <name type="scientific">Bacillus aerolatus</name>
    <dbReference type="NCBI Taxonomy" id="2653354"/>
    <lineage>
        <taxon>Bacteria</taxon>
        <taxon>Bacillati</taxon>
        <taxon>Bacillota</taxon>
        <taxon>Bacilli</taxon>
        <taxon>Bacillales</taxon>
        <taxon>Bacillaceae</taxon>
        <taxon>Bacillus</taxon>
    </lineage>
</organism>
<dbReference type="Proteomes" id="UP000429595">
    <property type="component" value="Unassembled WGS sequence"/>
</dbReference>
<protein>
    <submittedName>
        <fullName evidence="2">AzlD domain-containing protein</fullName>
    </submittedName>
</protein>
<name>A0A6I1FJY1_9BACI</name>
<evidence type="ECO:0000313" key="2">
    <source>
        <dbReference type="EMBL" id="KAB7706231.1"/>
    </source>
</evidence>
<keyword evidence="3" id="KW-1185">Reference proteome</keyword>
<evidence type="ECO:0000313" key="3">
    <source>
        <dbReference type="Proteomes" id="UP000429595"/>
    </source>
</evidence>
<dbReference type="RefSeq" id="WP_152152125.1">
    <property type="nucleotide sequence ID" value="NZ_WEIO01000006.1"/>
</dbReference>
<keyword evidence="1" id="KW-1133">Transmembrane helix</keyword>
<evidence type="ECO:0000256" key="1">
    <source>
        <dbReference type="SAM" id="Phobius"/>
    </source>
</evidence>
<dbReference type="InterPro" id="IPR008407">
    <property type="entry name" value="Brnchd-chn_aa_trnsp_AzlD"/>
</dbReference>
<comment type="caution">
    <text evidence="2">The sequence shown here is derived from an EMBL/GenBank/DDBJ whole genome shotgun (WGS) entry which is preliminary data.</text>
</comment>
<feature type="transmembrane region" description="Helical" evidence="1">
    <location>
        <begin position="41"/>
        <end position="59"/>
    </location>
</feature>
<feature type="transmembrane region" description="Helical" evidence="1">
    <location>
        <begin position="6"/>
        <end position="29"/>
    </location>
</feature>
<keyword evidence="1" id="KW-0812">Transmembrane</keyword>
<feature type="transmembrane region" description="Helical" evidence="1">
    <location>
        <begin position="71"/>
        <end position="104"/>
    </location>
</feature>
<dbReference type="EMBL" id="WEIO01000006">
    <property type="protein sequence ID" value="KAB7706231.1"/>
    <property type="molecule type" value="Genomic_DNA"/>
</dbReference>
<sequence>MSVNITILLIIIGCAVVTLIPRLAPFLIVRNIKLPEAVMKWLSFIPVCILTALIVGSVIESGDDSFPGINWQVLFALIPTLVIAIWTKSLLITVIFGIIVMAVLRNFM</sequence>
<dbReference type="Pfam" id="PF05437">
    <property type="entry name" value="AzlD"/>
    <property type="match status" value="1"/>
</dbReference>
<gene>
    <name evidence="2" type="ORF">F9802_11645</name>
</gene>
<reference evidence="2 3" key="1">
    <citation type="submission" date="2019-10" db="EMBL/GenBank/DDBJ databases">
        <title>Bacillus aerolatum sp. nov., isolated from bioaerosol of sport playgrounds.</title>
        <authorList>
            <person name="Chen P."/>
            <person name="Zhang G."/>
        </authorList>
    </citation>
    <scope>NUCLEOTIDE SEQUENCE [LARGE SCALE GENOMIC DNA]</scope>
    <source>
        <strain evidence="2 3">CX253</strain>
    </source>
</reference>
<keyword evidence="1" id="KW-0472">Membrane</keyword>
<dbReference type="AlphaFoldDB" id="A0A6I1FJY1"/>
<accession>A0A6I1FJY1</accession>